<sequence length="135" mass="15100">LPSHFIVLILIPYKLLTHTLCSRVPTLCHTGDFCVCLFLRWSLSLCRQAGVQWHSLSTLQPLPPGFKHFSCFSLPSSWDYRRTLPCPANFFIFIFCILVETGFHHVAQAGLVLLSSGNLLSSASLSARISHTGHF</sequence>
<dbReference type="PRINTS" id="PR02045">
    <property type="entry name" value="F138DOMAIN"/>
</dbReference>
<feature type="chain" id="PRO_5031108225" evidence="1">
    <location>
        <begin position="22"/>
        <end position="135"/>
    </location>
</feature>
<protein>
    <submittedName>
        <fullName evidence="2">Uncharacterized protein</fullName>
    </submittedName>
</protein>
<reference evidence="2" key="2">
    <citation type="submission" date="2025-08" db="UniProtKB">
        <authorList>
            <consortium name="Ensembl"/>
        </authorList>
    </citation>
    <scope>IDENTIFICATION</scope>
</reference>
<proteinExistence type="predicted"/>
<reference evidence="2 3" key="1">
    <citation type="submission" date="2013-03" db="EMBL/GenBank/DDBJ databases">
        <authorList>
            <person name="Warren W."/>
            <person name="Wilson R.K."/>
        </authorList>
    </citation>
    <scope>NUCLEOTIDE SEQUENCE</scope>
</reference>
<evidence type="ECO:0000256" key="1">
    <source>
        <dbReference type="SAM" id="SignalP"/>
    </source>
</evidence>
<dbReference type="GeneTree" id="ENSGT00940000164709"/>
<reference evidence="2" key="3">
    <citation type="submission" date="2025-09" db="UniProtKB">
        <authorList>
            <consortium name="Ensembl"/>
        </authorList>
    </citation>
    <scope>IDENTIFICATION</scope>
</reference>
<dbReference type="Ensembl" id="ENSMFAT00000101504.1">
    <property type="protein sequence ID" value="ENSMFAP00000050871.1"/>
    <property type="gene ID" value="ENSMFAG00000051495.1"/>
</dbReference>
<keyword evidence="1" id="KW-0732">Signal</keyword>
<dbReference type="Proteomes" id="UP000233100">
    <property type="component" value="Chromosome 1"/>
</dbReference>
<evidence type="ECO:0000313" key="2">
    <source>
        <dbReference type="Ensembl" id="ENSMFAP00000050871.1"/>
    </source>
</evidence>
<dbReference type="PANTHER" id="PTHR46254">
    <property type="entry name" value="PROTEIN GVQW1-RELATED"/>
    <property type="match status" value="1"/>
</dbReference>
<dbReference type="AlphaFoldDB" id="A0A7N9CJN9"/>
<evidence type="ECO:0000313" key="3">
    <source>
        <dbReference type="Proteomes" id="UP000233100"/>
    </source>
</evidence>
<feature type="signal peptide" evidence="1">
    <location>
        <begin position="1"/>
        <end position="21"/>
    </location>
</feature>
<dbReference type="PANTHER" id="PTHR46254:SF3">
    <property type="entry name" value="SECRETED PROTEIN"/>
    <property type="match status" value="1"/>
</dbReference>
<name>A0A7N9CJN9_MACFA</name>
<organism evidence="2 3">
    <name type="scientific">Macaca fascicularis</name>
    <name type="common">Crab-eating macaque</name>
    <name type="synonym">Cynomolgus monkey</name>
    <dbReference type="NCBI Taxonomy" id="9541"/>
    <lineage>
        <taxon>Eukaryota</taxon>
        <taxon>Metazoa</taxon>
        <taxon>Chordata</taxon>
        <taxon>Craniata</taxon>
        <taxon>Vertebrata</taxon>
        <taxon>Euteleostomi</taxon>
        <taxon>Mammalia</taxon>
        <taxon>Eutheria</taxon>
        <taxon>Euarchontoglires</taxon>
        <taxon>Primates</taxon>
        <taxon>Haplorrhini</taxon>
        <taxon>Catarrhini</taxon>
        <taxon>Cercopithecidae</taxon>
        <taxon>Cercopithecinae</taxon>
        <taxon>Macaca</taxon>
    </lineage>
</organism>
<keyword evidence="3" id="KW-1185">Reference proteome</keyword>
<accession>A0A7N9CJN9</accession>